<dbReference type="Proteomes" id="UP001415169">
    <property type="component" value="Unassembled WGS sequence"/>
</dbReference>
<reference evidence="1" key="2">
    <citation type="submission" date="2023-12" db="EMBL/GenBank/DDBJ databases">
        <authorList>
            <person name="Sun Q."/>
            <person name="Inoue M."/>
        </authorList>
    </citation>
    <scope>NUCLEOTIDE SEQUENCE</scope>
    <source>
        <strain evidence="1">JCM 17590</strain>
    </source>
</reference>
<dbReference type="EMBL" id="BAABBV010000001">
    <property type="protein sequence ID" value="GAA4155883.1"/>
    <property type="molecule type" value="Genomic_DNA"/>
</dbReference>
<evidence type="ECO:0000313" key="2">
    <source>
        <dbReference type="Proteomes" id="UP001415169"/>
    </source>
</evidence>
<sequence length="66" mass="6783">MLVLMLGLFPLAAPGMPAPSGAVPASARDANTCGIQWATLMTCPSGLRTKNRRMPHGSLVSGCTIS</sequence>
<protein>
    <submittedName>
        <fullName evidence="1">Uncharacterized protein</fullName>
    </submittedName>
</protein>
<accession>A0ABP7ZFA5</accession>
<name>A0ABP7ZFA5_9MICO</name>
<comment type="caution">
    <text evidence="1">The sequence shown here is derived from an EMBL/GenBank/DDBJ whole genome shotgun (WGS) entry which is preliminary data.</text>
</comment>
<organism evidence="1 2">
    <name type="scientific">Gryllotalpicola daejeonensis</name>
    <dbReference type="NCBI Taxonomy" id="993087"/>
    <lineage>
        <taxon>Bacteria</taxon>
        <taxon>Bacillati</taxon>
        <taxon>Actinomycetota</taxon>
        <taxon>Actinomycetes</taxon>
        <taxon>Micrococcales</taxon>
        <taxon>Microbacteriaceae</taxon>
        <taxon>Gryllotalpicola</taxon>
    </lineage>
</organism>
<gene>
    <name evidence="1" type="ORF">GCM10022286_05490</name>
</gene>
<reference evidence="1" key="1">
    <citation type="journal article" date="2014" name="Int. J. Syst. Evol. Microbiol.">
        <title>Complete genome of a new Firmicutes species belonging to the dominant human colonic microbiota ('Ruminococcus bicirculans') reveals two chromosomes and a selective capacity to utilize plant glucans.</title>
        <authorList>
            <consortium name="NISC Comparative Sequencing Program"/>
            <person name="Wegmann U."/>
            <person name="Louis P."/>
            <person name="Goesmann A."/>
            <person name="Henrissat B."/>
            <person name="Duncan S.H."/>
            <person name="Flint H.J."/>
        </authorList>
    </citation>
    <scope>NUCLEOTIDE SEQUENCE</scope>
    <source>
        <strain evidence="1">JCM 17590</strain>
    </source>
</reference>
<proteinExistence type="predicted"/>
<evidence type="ECO:0000313" key="1">
    <source>
        <dbReference type="EMBL" id="GAA4155883.1"/>
    </source>
</evidence>
<keyword evidence="2" id="KW-1185">Reference proteome</keyword>